<gene>
    <name evidence="1" type="ORF">ACJIZ3_009009</name>
</gene>
<proteinExistence type="predicted"/>
<protein>
    <submittedName>
        <fullName evidence="1">Uncharacterized protein</fullName>
    </submittedName>
</protein>
<name>A0ABD3TDK5_9LAMI</name>
<organism evidence="1 2">
    <name type="scientific">Penstemon smallii</name>
    <dbReference type="NCBI Taxonomy" id="265156"/>
    <lineage>
        <taxon>Eukaryota</taxon>
        <taxon>Viridiplantae</taxon>
        <taxon>Streptophyta</taxon>
        <taxon>Embryophyta</taxon>
        <taxon>Tracheophyta</taxon>
        <taxon>Spermatophyta</taxon>
        <taxon>Magnoliopsida</taxon>
        <taxon>eudicotyledons</taxon>
        <taxon>Gunneridae</taxon>
        <taxon>Pentapetalae</taxon>
        <taxon>asterids</taxon>
        <taxon>lamiids</taxon>
        <taxon>Lamiales</taxon>
        <taxon>Plantaginaceae</taxon>
        <taxon>Cheloneae</taxon>
        <taxon>Penstemon</taxon>
    </lineage>
</organism>
<dbReference type="AlphaFoldDB" id="A0ABD3TDK5"/>
<sequence>MSVIGAYDVISKLTEEQKDFVRPFKIYGELCLYLVNEFDCDTCMLNINGRKISIGPSDISHVLGLKDHGVRVSTCVPFDDITVDSNYLNLNKLKDHLLNMEDTNDQFKHKFALYMFGVFLCHAVKPEVDKGILLSRILTNLMKLT</sequence>
<reference evidence="1 2" key="1">
    <citation type="submission" date="2024-12" db="EMBL/GenBank/DDBJ databases">
        <title>The unique morphological basis and parallel evolutionary history of personate flowers in Penstemon.</title>
        <authorList>
            <person name="Depatie T.H."/>
            <person name="Wessinger C.A."/>
        </authorList>
    </citation>
    <scope>NUCLEOTIDE SEQUENCE [LARGE SCALE GENOMIC DNA]</scope>
    <source>
        <strain evidence="1">WTNN_2</strain>
        <tissue evidence="1">Leaf</tissue>
    </source>
</reference>
<evidence type="ECO:0000313" key="2">
    <source>
        <dbReference type="Proteomes" id="UP001634393"/>
    </source>
</evidence>
<keyword evidence="2" id="KW-1185">Reference proteome</keyword>
<dbReference type="Proteomes" id="UP001634393">
    <property type="component" value="Unassembled WGS sequence"/>
</dbReference>
<comment type="caution">
    <text evidence="1">The sequence shown here is derived from an EMBL/GenBank/DDBJ whole genome shotgun (WGS) entry which is preliminary data.</text>
</comment>
<evidence type="ECO:0000313" key="1">
    <source>
        <dbReference type="EMBL" id="KAL3834273.1"/>
    </source>
</evidence>
<dbReference type="EMBL" id="JBJXBP010000004">
    <property type="protein sequence ID" value="KAL3834273.1"/>
    <property type="molecule type" value="Genomic_DNA"/>
</dbReference>
<accession>A0ABD3TDK5</accession>